<dbReference type="EMBL" id="JBHTLY010000016">
    <property type="protein sequence ID" value="MFD1203496.1"/>
    <property type="molecule type" value="Genomic_DNA"/>
</dbReference>
<organism evidence="2 3">
    <name type="scientific">Leucobacter albus</name>
    <dbReference type="NCBI Taxonomy" id="272210"/>
    <lineage>
        <taxon>Bacteria</taxon>
        <taxon>Bacillati</taxon>
        <taxon>Actinomycetota</taxon>
        <taxon>Actinomycetes</taxon>
        <taxon>Micrococcales</taxon>
        <taxon>Microbacteriaceae</taxon>
        <taxon>Leucobacter</taxon>
    </lineage>
</organism>
<gene>
    <name evidence="2" type="ORF">ACFQ3U_16510</name>
</gene>
<keyword evidence="1" id="KW-1133">Transmembrane helix</keyword>
<keyword evidence="3" id="KW-1185">Reference proteome</keyword>
<keyword evidence="1" id="KW-0472">Membrane</keyword>
<sequence>MTPWEIILNVLGWGVLAIIALILVAAVLALVKALPTLWRKPPVKTTHIIKSPDK</sequence>
<evidence type="ECO:0000256" key="1">
    <source>
        <dbReference type="SAM" id="Phobius"/>
    </source>
</evidence>
<accession>A0ABW3TRY0</accession>
<evidence type="ECO:0000313" key="3">
    <source>
        <dbReference type="Proteomes" id="UP001597181"/>
    </source>
</evidence>
<proteinExistence type="predicted"/>
<protein>
    <submittedName>
        <fullName evidence="2">Uncharacterized protein</fullName>
    </submittedName>
</protein>
<reference evidence="3" key="1">
    <citation type="journal article" date="2019" name="Int. J. Syst. Evol. Microbiol.">
        <title>The Global Catalogue of Microorganisms (GCM) 10K type strain sequencing project: providing services to taxonomists for standard genome sequencing and annotation.</title>
        <authorList>
            <consortium name="The Broad Institute Genomics Platform"/>
            <consortium name="The Broad Institute Genome Sequencing Center for Infectious Disease"/>
            <person name="Wu L."/>
            <person name="Ma J."/>
        </authorList>
    </citation>
    <scope>NUCLEOTIDE SEQUENCE [LARGE SCALE GENOMIC DNA]</scope>
    <source>
        <strain evidence="3">CCUG 50213</strain>
    </source>
</reference>
<evidence type="ECO:0000313" key="2">
    <source>
        <dbReference type="EMBL" id="MFD1203496.1"/>
    </source>
</evidence>
<dbReference type="Proteomes" id="UP001597181">
    <property type="component" value="Unassembled WGS sequence"/>
</dbReference>
<keyword evidence="1" id="KW-0812">Transmembrane</keyword>
<feature type="transmembrane region" description="Helical" evidence="1">
    <location>
        <begin position="6"/>
        <end position="31"/>
    </location>
</feature>
<comment type="caution">
    <text evidence="2">The sequence shown here is derived from an EMBL/GenBank/DDBJ whole genome shotgun (WGS) entry which is preliminary data.</text>
</comment>
<name>A0ABW3TRY0_9MICO</name>
<dbReference type="RefSeq" id="WP_343962879.1">
    <property type="nucleotide sequence ID" value="NZ_BAAAKZ010000021.1"/>
</dbReference>